<dbReference type="AlphaFoldDB" id="A0A8S1PEY4"/>
<evidence type="ECO:0000313" key="1">
    <source>
        <dbReference type="EMBL" id="CAD8101038.1"/>
    </source>
</evidence>
<name>A0A8S1PEY4_PARPR</name>
<gene>
    <name evidence="1" type="ORF">PPRIM_AZ9-3.1.T1140078</name>
</gene>
<keyword evidence="2" id="KW-1185">Reference proteome</keyword>
<proteinExistence type="predicted"/>
<accession>A0A8S1PEY4</accession>
<dbReference type="EMBL" id="CAJJDM010000117">
    <property type="protein sequence ID" value="CAD8101038.1"/>
    <property type="molecule type" value="Genomic_DNA"/>
</dbReference>
<dbReference type="Proteomes" id="UP000688137">
    <property type="component" value="Unassembled WGS sequence"/>
</dbReference>
<reference evidence="1" key="1">
    <citation type="submission" date="2021-01" db="EMBL/GenBank/DDBJ databases">
        <authorList>
            <consortium name="Genoscope - CEA"/>
            <person name="William W."/>
        </authorList>
    </citation>
    <scope>NUCLEOTIDE SEQUENCE</scope>
</reference>
<organism evidence="1 2">
    <name type="scientific">Paramecium primaurelia</name>
    <dbReference type="NCBI Taxonomy" id="5886"/>
    <lineage>
        <taxon>Eukaryota</taxon>
        <taxon>Sar</taxon>
        <taxon>Alveolata</taxon>
        <taxon>Ciliophora</taxon>
        <taxon>Intramacronucleata</taxon>
        <taxon>Oligohymenophorea</taxon>
        <taxon>Peniculida</taxon>
        <taxon>Parameciidae</taxon>
        <taxon>Paramecium</taxon>
    </lineage>
</organism>
<protein>
    <submittedName>
        <fullName evidence="1">Uncharacterized protein</fullName>
    </submittedName>
</protein>
<sequence length="172" mass="20737">MVLFIKDNIKMEQRMVEVHSNGLMVLFMWETSTKTIFKDKENIVGKMVENMLANGKIIKWMEKEFLLGWMEDDMRVNIKMIKNMDMVNLNGLMEEFIRENGQMENNMAKESIQVHQRWKKKENGKMVKQQGGQEEEINQQKSEIEIHFYNNFFTQFFGFLNICYYVLQTYFQ</sequence>
<comment type="caution">
    <text evidence="1">The sequence shown here is derived from an EMBL/GenBank/DDBJ whole genome shotgun (WGS) entry which is preliminary data.</text>
</comment>
<evidence type="ECO:0000313" key="2">
    <source>
        <dbReference type="Proteomes" id="UP000688137"/>
    </source>
</evidence>